<evidence type="ECO:0000313" key="3">
    <source>
        <dbReference type="Proteomes" id="UP001497623"/>
    </source>
</evidence>
<evidence type="ECO:0000313" key="2">
    <source>
        <dbReference type="EMBL" id="CAL4109626.1"/>
    </source>
</evidence>
<protein>
    <submittedName>
        <fullName evidence="2">Uncharacterized protein</fullName>
    </submittedName>
</protein>
<proteinExistence type="predicted"/>
<dbReference type="AlphaFoldDB" id="A0AAV2R2Q8"/>
<organism evidence="2 3">
    <name type="scientific">Meganyctiphanes norvegica</name>
    <name type="common">Northern krill</name>
    <name type="synonym">Thysanopoda norvegica</name>
    <dbReference type="NCBI Taxonomy" id="48144"/>
    <lineage>
        <taxon>Eukaryota</taxon>
        <taxon>Metazoa</taxon>
        <taxon>Ecdysozoa</taxon>
        <taxon>Arthropoda</taxon>
        <taxon>Crustacea</taxon>
        <taxon>Multicrustacea</taxon>
        <taxon>Malacostraca</taxon>
        <taxon>Eumalacostraca</taxon>
        <taxon>Eucarida</taxon>
        <taxon>Euphausiacea</taxon>
        <taxon>Euphausiidae</taxon>
        <taxon>Meganyctiphanes</taxon>
    </lineage>
</organism>
<gene>
    <name evidence="2" type="ORF">MNOR_LOCUS19154</name>
</gene>
<reference evidence="2 3" key="1">
    <citation type="submission" date="2024-05" db="EMBL/GenBank/DDBJ databases">
        <authorList>
            <person name="Wallberg A."/>
        </authorList>
    </citation>
    <scope>NUCLEOTIDE SEQUENCE [LARGE SCALE GENOMIC DNA]</scope>
</reference>
<feature type="region of interest" description="Disordered" evidence="1">
    <location>
        <begin position="64"/>
        <end position="83"/>
    </location>
</feature>
<dbReference type="Proteomes" id="UP001497623">
    <property type="component" value="Unassembled WGS sequence"/>
</dbReference>
<keyword evidence="3" id="KW-1185">Reference proteome</keyword>
<accession>A0AAV2R2Q8</accession>
<comment type="caution">
    <text evidence="2">The sequence shown here is derived from an EMBL/GenBank/DDBJ whole genome shotgun (WGS) entry which is preliminary data.</text>
</comment>
<evidence type="ECO:0000256" key="1">
    <source>
        <dbReference type="SAM" id="MobiDB-lite"/>
    </source>
</evidence>
<name>A0AAV2R2Q8_MEGNR</name>
<sequence>MGTEQLARDAGSLIHCSFIDCIELVNCNIDHIELANCNYSRNMESIRAILVLSLLALLICNSESKPQSSPGSETQPQSPLSSDCQDVLDIDSCNDIQSKHSCSHHGILCKETCGECASIDNLVSPNEDPEEVTV</sequence>
<dbReference type="EMBL" id="CAXKWB010014079">
    <property type="protein sequence ID" value="CAL4109626.1"/>
    <property type="molecule type" value="Genomic_DNA"/>
</dbReference>